<keyword evidence="2" id="KW-1185">Reference proteome</keyword>
<proteinExistence type="predicted"/>
<dbReference type="AlphaFoldDB" id="A0A0R0A9Q7"/>
<protein>
    <submittedName>
        <fullName evidence="1">Uncharacterized protein</fullName>
    </submittedName>
</protein>
<dbReference type="EMBL" id="LLXS01000055">
    <property type="protein sequence ID" value="KRG38558.1"/>
    <property type="molecule type" value="Genomic_DNA"/>
</dbReference>
<comment type="caution">
    <text evidence="1">The sequence shown here is derived from an EMBL/GenBank/DDBJ whole genome shotgun (WGS) entry which is preliminary data.</text>
</comment>
<gene>
    <name evidence="1" type="ORF">ARC78_15605</name>
</gene>
<dbReference type="Proteomes" id="UP000050836">
    <property type="component" value="Unassembled WGS sequence"/>
</dbReference>
<name>A0A0R0A9Q7_9GAMM</name>
<sequence length="102" mass="11113">MARDMPIGLCAVCDNNLDLSDAGICKTCGQGFCWNSCGTWHGGQHACHNCVPVDDGCPHCGDPDCDTDCGERAEIFREHRRNQLLDIELDDDEDSPQEASDA</sequence>
<evidence type="ECO:0000313" key="2">
    <source>
        <dbReference type="Proteomes" id="UP000050836"/>
    </source>
</evidence>
<accession>A0A0R0A9Q7</accession>
<dbReference type="RefSeq" id="WP_158499994.1">
    <property type="nucleotide sequence ID" value="NZ_LLXS01000055.1"/>
</dbReference>
<organism evidence="1 2">
    <name type="scientific">Stenotrophomonas pictorum JCM 9942</name>
    <dbReference type="NCBI Taxonomy" id="1236960"/>
    <lineage>
        <taxon>Bacteria</taxon>
        <taxon>Pseudomonadati</taxon>
        <taxon>Pseudomonadota</taxon>
        <taxon>Gammaproteobacteria</taxon>
        <taxon>Lysobacterales</taxon>
        <taxon>Lysobacteraceae</taxon>
        <taxon>Stenotrophomonas</taxon>
    </lineage>
</organism>
<evidence type="ECO:0000313" key="1">
    <source>
        <dbReference type="EMBL" id="KRG38558.1"/>
    </source>
</evidence>
<reference evidence="1 2" key="1">
    <citation type="submission" date="2015-10" db="EMBL/GenBank/DDBJ databases">
        <title>Genome sequencing and analysis of members of genus Stenotrophomonas.</title>
        <authorList>
            <person name="Patil P.P."/>
            <person name="Midha S."/>
            <person name="Patil P.B."/>
        </authorList>
    </citation>
    <scope>NUCLEOTIDE SEQUENCE [LARGE SCALE GENOMIC DNA]</scope>
    <source>
        <strain evidence="1 2">JCM 9942</strain>
    </source>
</reference>